<evidence type="ECO:0000313" key="2">
    <source>
        <dbReference type="Proteomes" id="UP000034006"/>
    </source>
</evidence>
<dbReference type="Gene3D" id="1.10.10.10">
    <property type="entry name" value="Winged helix-like DNA-binding domain superfamily/Winged helix DNA-binding domain"/>
    <property type="match status" value="1"/>
</dbReference>
<organism evidence="1 2">
    <name type="scientific">Candidatus Collierbacteria bacterium GW2011_GWB2_44_22</name>
    <dbReference type="NCBI Taxonomy" id="1618387"/>
    <lineage>
        <taxon>Bacteria</taxon>
        <taxon>Candidatus Collieribacteriota</taxon>
    </lineage>
</organism>
<dbReference type="EMBL" id="LCIH01000013">
    <property type="protein sequence ID" value="KKT51345.1"/>
    <property type="molecule type" value="Genomic_DNA"/>
</dbReference>
<protein>
    <submittedName>
        <fullName evidence="1">Uncharacterized protein</fullName>
    </submittedName>
</protein>
<accession>A0A0G1HWN5</accession>
<gene>
    <name evidence="1" type="ORF">UW44_C0013G0065</name>
</gene>
<sequence length="252" mass="29325">MTPEEEFNQEVWTILQKITREQLATENNKPVEFMFPHVQGVGIIPEGRQKKILYKLQELGVLRVRENPWEPPESSPYIFYLDIIQPYYGEIYEKFNKACEIGEHLNQYQQSLMKGTETPTFSQIGKGMDTIVTNIRNEILKWKDLKLDKERQTIQYGEKPIVEVSFGINHIKLLVLLLESNGNKVIEYREIAKILNPDSSLEKIKNNDVSRDVQSIKRDLVTYLKDVMKMDKETIDMLIVSKNKVGYKLGTG</sequence>
<reference evidence="1 2" key="1">
    <citation type="journal article" date="2015" name="Nature">
        <title>rRNA introns, odd ribosomes, and small enigmatic genomes across a large radiation of phyla.</title>
        <authorList>
            <person name="Brown C.T."/>
            <person name="Hug L.A."/>
            <person name="Thomas B.C."/>
            <person name="Sharon I."/>
            <person name="Castelle C.J."/>
            <person name="Singh A."/>
            <person name="Wilkins M.J."/>
            <person name="Williams K.H."/>
            <person name="Banfield J.F."/>
        </authorList>
    </citation>
    <scope>NUCLEOTIDE SEQUENCE [LARGE SCALE GENOMIC DNA]</scope>
</reference>
<dbReference type="AlphaFoldDB" id="A0A0G1HWN5"/>
<comment type="caution">
    <text evidence="1">The sequence shown here is derived from an EMBL/GenBank/DDBJ whole genome shotgun (WGS) entry which is preliminary data.</text>
</comment>
<name>A0A0G1HWN5_9BACT</name>
<dbReference type="Proteomes" id="UP000034006">
    <property type="component" value="Unassembled WGS sequence"/>
</dbReference>
<dbReference type="InterPro" id="IPR036388">
    <property type="entry name" value="WH-like_DNA-bd_sf"/>
</dbReference>
<dbReference type="STRING" id="1618387.UW44_C0013G0065"/>
<evidence type="ECO:0000313" key="1">
    <source>
        <dbReference type="EMBL" id="KKT51345.1"/>
    </source>
</evidence>
<proteinExistence type="predicted"/>